<dbReference type="EMBL" id="LXQA011050695">
    <property type="protein sequence ID" value="MCI82743.1"/>
    <property type="molecule type" value="Genomic_DNA"/>
</dbReference>
<proteinExistence type="predicted"/>
<accession>A0A392V5P0</accession>
<evidence type="ECO:0000313" key="3">
    <source>
        <dbReference type="Proteomes" id="UP000265520"/>
    </source>
</evidence>
<keyword evidence="3" id="KW-1185">Reference proteome</keyword>
<protein>
    <submittedName>
        <fullName evidence="2">Uncharacterized protein</fullName>
    </submittedName>
</protein>
<organism evidence="2 3">
    <name type="scientific">Trifolium medium</name>
    <dbReference type="NCBI Taxonomy" id="97028"/>
    <lineage>
        <taxon>Eukaryota</taxon>
        <taxon>Viridiplantae</taxon>
        <taxon>Streptophyta</taxon>
        <taxon>Embryophyta</taxon>
        <taxon>Tracheophyta</taxon>
        <taxon>Spermatophyta</taxon>
        <taxon>Magnoliopsida</taxon>
        <taxon>eudicotyledons</taxon>
        <taxon>Gunneridae</taxon>
        <taxon>Pentapetalae</taxon>
        <taxon>rosids</taxon>
        <taxon>fabids</taxon>
        <taxon>Fabales</taxon>
        <taxon>Fabaceae</taxon>
        <taxon>Papilionoideae</taxon>
        <taxon>50 kb inversion clade</taxon>
        <taxon>NPAAA clade</taxon>
        <taxon>Hologalegina</taxon>
        <taxon>IRL clade</taxon>
        <taxon>Trifolieae</taxon>
        <taxon>Trifolium</taxon>
    </lineage>
</organism>
<name>A0A392V5P0_9FABA</name>
<feature type="compositionally biased region" description="Polar residues" evidence="1">
    <location>
        <begin position="31"/>
        <end position="40"/>
    </location>
</feature>
<evidence type="ECO:0000313" key="2">
    <source>
        <dbReference type="EMBL" id="MCI82743.1"/>
    </source>
</evidence>
<sequence>PLRQHLTITPPASPPSQIRRNRHNHPLLRSVATTTTPSQIRRNHHTPSSPPSQICHNHHTKKM</sequence>
<dbReference type="AlphaFoldDB" id="A0A392V5P0"/>
<evidence type="ECO:0000256" key="1">
    <source>
        <dbReference type="SAM" id="MobiDB-lite"/>
    </source>
</evidence>
<dbReference type="Proteomes" id="UP000265520">
    <property type="component" value="Unassembled WGS sequence"/>
</dbReference>
<feature type="region of interest" description="Disordered" evidence="1">
    <location>
        <begin position="1"/>
        <end position="63"/>
    </location>
</feature>
<feature type="non-terminal residue" evidence="2">
    <location>
        <position position="1"/>
    </location>
</feature>
<reference evidence="2 3" key="1">
    <citation type="journal article" date="2018" name="Front. Plant Sci.">
        <title>Red Clover (Trifolium pratense) and Zigzag Clover (T. medium) - A Picture of Genomic Similarities and Differences.</title>
        <authorList>
            <person name="Dluhosova J."/>
            <person name="Istvanek J."/>
            <person name="Nedelnik J."/>
            <person name="Repkova J."/>
        </authorList>
    </citation>
    <scope>NUCLEOTIDE SEQUENCE [LARGE SCALE GENOMIC DNA]</scope>
    <source>
        <strain evidence="3">cv. 10/8</strain>
        <tissue evidence="2">Leaf</tissue>
    </source>
</reference>
<comment type="caution">
    <text evidence="2">The sequence shown here is derived from an EMBL/GenBank/DDBJ whole genome shotgun (WGS) entry which is preliminary data.</text>
</comment>